<dbReference type="InterPro" id="IPR003507">
    <property type="entry name" value="S66_fam"/>
</dbReference>
<comment type="similarity">
    <text evidence="1">Belongs to the peptidase S66 family.</text>
</comment>
<keyword evidence="6" id="KW-0645">Protease</keyword>
<gene>
    <name evidence="6" type="ORF">HFA01_13050</name>
</gene>
<reference evidence="6 7" key="1">
    <citation type="submission" date="2019-07" db="EMBL/GenBank/DDBJ databases">
        <title>Whole genome shotgun sequence of Halobacillus faecis NBRC 103569.</title>
        <authorList>
            <person name="Hosoyama A."/>
            <person name="Uohara A."/>
            <person name="Ohji S."/>
            <person name="Ichikawa N."/>
        </authorList>
    </citation>
    <scope>NUCLEOTIDE SEQUENCE [LARGE SCALE GENOMIC DNA]</scope>
    <source>
        <strain evidence="6 7">NBRC 103569</strain>
    </source>
</reference>
<keyword evidence="7" id="KW-1185">Reference proteome</keyword>
<dbReference type="GO" id="GO:0004180">
    <property type="term" value="F:carboxypeptidase activity"/>
    <property type="evidence" value="ECO:0007669"/>
    <property type="project" value="UniProtKB-KW"/>
</dbReference>
<organism evidence="6 7">
    <name type="scientific">Halobacillus faecis</name>
    <dbReference type="NCBI Taxonomy" id="360184"/>
    <lineage>
        <taxon>Bacteria</taxon>
        <taxon>Bacillati</taxon>
        <taxon>Bacillota</taxon>
        <taxon>Bacilli</taxon>
        <taxon>Bacillales</taxon>
        <taxon>Bacillaceae</taxon>
        <taxon>Halobacillus</taxon>
    </lineage>
</organism>
<dbReference type="CDD" id="cd07062">
    <property type="entry name" value="Peptidase_S66_mccF_like"/>
    <property type="match status" value="1"/>
</dbReference>
<keyword evidence="6" id="KW-0121">Carboxypeptidase</keyword>
<dbReference type="AlphaFoldDB" id="A0A511WS20"/>
<comment type="caution">
    <text evidence="6">The sequence shown here is derived from an EMBL/GenBank/DDBJ whole genome shotgun (WGS) entry which is preliminary data.</text>
</comment>
<dbReference type="SUPFAM" id="SSF141986">
    <property type="entry name" value="LD-carboxypeptidase A C-terminal domain-like"/>
    <property type="match status" value="1"/>
</dbReference>
<feature type="active site" description="Nucleophile" evidence="3">
    <location>
        <position position="111"/>
    </location>
</feature>
<dbReference type="PANTHER" id="PTHR30237:SF6">
    <property type="entry name" value="CARBOXYPEPTIDASE YOCD-RELATED"/>
    <property type="match status" value="1"/>
</dbReference>
<evidence type="ECO:0000259" key="4">
    <source>
        <dbReference type="Pfam" id="PF02016"/>
    </source>
</evidence>
<dbReference type="EMBL" id="BJYD01000010">
    <property type="protein sequence ID" value="GEN53043.1"/>
    <property type="molecule type" value="Genomic_DNA"/>
</dbReference>
<protein>
    <submittedName>
        <fullName evidence="6">LD-carboxypeptidase</fullName>
    </submittedName>
</protein>
<name>A0A511WS20_9BACI</name>
<keyword evidence="2" id="KW-0378">Hydrolase</keyword>
<feature type="active site" description="Charge relay system" evidence="3">
    <location>
        <position position="228"/>
    </location>
</feature>
<evidence type="ECO:0000256" key="2">
    <source>
        <dbReference type="ARBA" id="ARBA00022801"/>
    </source>
</evidence>
<dbReference type="Pfam" id="PF02016">
    <property type="entry name" value="Peptidase_S66"/>
    <property type="match status" value="1"/>
</dbReference>
<dbReference type="Pfam" id="PF17676">
    <property type="entry name" value="Peptidase_S66C"/>
    <property type="match status" value="1"/>
</dbReference>
<dbReference type="InterPro" id="IPR040449">
    <property type="entry name" value="Peptidase_S66_N"/>
</dbReference>
<dbReference type="SUPFAM" id="SSF52317">
    <property type="entry name" value="Class I glutamine amidotransferase-like"/>
    <property type="match status" value="1"/>
</dbReference>
<evidence type="ECO:0000313" key="6">
    <source>
        <dbReference type="EMBL" id="GEN53043.1"/>
    </source>
</evidence>
<proteinExistence type="inferred from homology"/>
<feature type="domain" description="LD-carboxypeptidase N-terminal" evidence="4">
    <location>
        <begin position="12"/>
        <end position="131"/>
    </location>
</feature>
<sequence>MIPEKLKKGDEIRVISPSKSLAIVAPDQQDLAIERLNRAGFKVTFSTYAAESSHSISNPIDHRVTDIHEAFFDRNVKAILTTLGGYDSNQLLNHLDYDLIQENPKIFCGYSDITALSNTIYKKTGLVTYSGPHFSTFGMEKGIGYTLDHSMKVFTEKEQLHIHPALDWSDDRWYLDQQERQFHSNPGYEVLYQGMAEGISIGGNLCTLNLLQGTPFMPSLEGKILFLEDDLLSDPPTFDRDLQSLIHQPGFNGVRGIVIGRFQKESNMDDDTLVHILKSKKELEHVPIIYNASFGHTTPIFTFPIGGKVRIKAHTQNPTIDLLEY</sequence>
<accession>A0A511WS20</accession>
<dbReference type="Gene3D" id="3.50.30.60">
    <property type="entry name" value="LD-carboxypeptidase A C-terminal domain-like"/>
    <property type="match status" value="1"/>
</dbReference>
<dbReference type="InterPro" id="IPR027478">
    <property type="entry name" value="LdcA_N"/>
</dbReference>
<dbReference type="OrthoDB" id="9807329at2"/>
<dbReference type="InterPro" id="IPR029062">
    <property type="entry name" value="Class_I_gatase-like"/>
</dbReference>
<dbReference type="Gene3D" id="3.40.50.10740">
    <property type="entry name" value="Class I glutamine amidotransferase-like"/>
    <property type="match status" value="1"/>
</dbReference>
<dbReference type="RefSeq" id="WP_146814374.1">
    <property type="nucleotide sequence ID" value="NZ_BJYD01000010.1"/>
</dbReference>
<evidence type="ECO:0000256" key="1">
    <source>
        <dbReference type="ARBA" id="ARBA00010233"/>
    </source>
</evidence>
<feature type="active site" description="Charge relay system" evidence="3">
    <location>
        <position position="296"/>
    </location>
</feature>
<dbReference type="PANTHER" id="PTHR30237">
    <property type="entry name" value="MURAMOYLTETRAPEPTIDE CARBOXYPEPTIDASE"/>
    <property type="match status" value="1"/>
</dbReference>
<dbReference type="InterPro" id="IPR040921">
    <property type="entry name" value="Peptidase_S66C"/>
</dbReference>
<feature type="domain" description="LD-carboxypeptidase C-terminal" evidence="5">
    <location>
        <begin position="197"/>
        <end position="311"/>
    </location>
</feature>
<evidence type="ECO:0000256" key="3">
    <source>
        <dbReference type="PIRSR" id="PIRSR028757-1"/>
    </source>
</evidence>
<evidence type="ECO:0000313" key="7">
    <source>
        <dbReference type="Proteomes" id="UP000321886"/>
    </source>
</evidence>
<dbReference type="InterPro" id="IPR027461">
    <property type="entry name" value="Carboxypeptidase_A_C_sf"/>
</dbReference>
<dbReference type="Proteomes" id="UP000321886">
    <property type="component" value="Unassembled WGS sequence"/>
</dbReference>
<evidence type="ECO:0000259" key="5">
    <source>
        <dbReference type="Pfam" id="PF17676"/>
    </source>
</evidence>
<dbReference type="PIRSF" id="PIRSF028757">
    <property type="entry name" value="LD-carboxypeptidase"/>
    <property type="match status" value="1"/>
</dbReference>